<feature type="domain" description="Microcystin LR degradation protein MlrC C-terminal" evidence="1">
    <location>
        <begin position="295"/>
        <end position="469"/>
    </location>
</feature>
<protein>
    <submittedName>
        <fullName evidence="3">M81 family metallopeptidase</fullName>
    </submittedName>
</protein>
<sequence>MRIGIGGIWHETNSFVPEPTGLARFRAYQYFAGADLVDALRGTGTELGGALEAVPRAVPLFFGAALPSGPVRREAFEAMLRDLAVRTRAALPLDGLVLSLHGAMMADGHPDPEAEIVGTLRAIVGPVPIAVTLDYHANPGPALAGAADFLVGYRTYPHSDMAERGAEAAELVLRNPPVAHSLLRLPLLTPPATQEHRAEPMRSILAAADRLRAEPGVWAVSTLPGFAYADCDRLGFAVYVAAEARAAERARALAAEVWSRRAAFTAELSDPDDAVREALRERSKGPGSGSGPVVLVDVADNVGGGAPGDGTAVLHALARQGATDAVAVLWDPAAVAAAHASPGERLELRIGGHSADLMGPPITVRGRVDRRGPVTYARAGAYMRGQQVDMGRVAVVETGFGKAVLTENRVAPFDDDHLRAVGIVPEEAAFLVAKGAIAWKSGFGGYARKAVYVGTPGYCPADLAQLPYRSRPAPMHPLESVGRDDLPFLPFPPLVEDGH</sequence>
<dbReference type="Pfam" id="PF07364">
    <property type="entry name" value="DUF1485"/>
    <property type="match status" value="1"/>
</dbReference>
<name>A0ABS5KPP1_9ACTN</name>
<dbReference type="InterPro" id="IPR015995">
    <property type="entry name" value="MlrC_N"/>
</dbReference>
<dbReference type="Proteomes" id="UP000730482">
    <property type="component" value="Unassembled WGS sequence"/>
</dbReference>
<keyword evidence="4" id="KW-1185">Reference proteome</keyword>
<dbReference type="InterPro" id="IPR010799">
    <property type="entry name" value="MlrC_C"/>
</dbReference>
<evidence type="ECO:0000259" key="1">
    <source>
        <dbReference type="Pfam" id="PF07171"/>
    </source>
</evidence>
<proteinExistence type="predicted"/>
<gene>
    <name evidence="3" type="ORF">KGQ19_14160</name>
</gene>
<evidence type="ECO:0000313" key="4">
    <source>
        <dbReference type="Proteomes" id="UP000730482"/>
    </source>
</evidence>
<reference evidence="3 4" key="1">
    <citation type="submission" date="2020-02" db="EMBL/GenBank/DDBJ databases">
        <title>Acidophilic actinobacteria isolated from forest soil.</title>
        <authorList>
            <person name="Golinska P."/>
        </authorList>
    </citation>
    <scope>NUCLEOTIDE SEQUENCE [LARGE SCALE GENOMIC DNA]</scope>
    <source>
        <strain evidence="3 4">NL8</strain>
    </source>
</reference>
<evidence type="ECO:0000259" key="2">
    <source>
        <dbReference type="Pfam" id="PF07364"/>
    </source>
</evidence>
<dbReference type="EMBL" id="JAAFYZ010000039">
    <property type="protein sequence ID" value="MBS2548010.1"/>
    <property type="molecule type" value="Genomic_DNA"/>
</dbReference>
<dbReference type="RefSeq" id="WP_212009589.1">
    <property type="nucleotide sequence ID" value="NZ_JAAFYZ010000039.1"/>
</dbReference>
<dbReference type="PIRSF" id="PIRSF012702">
    <property type="entry name" value="UCP012702"/>
    <property type="match status" value="1"/>
</dbReference>
<dbReference type="Pfam" id="PF07171">
    <property type="entry name" value="MlrC_C"/>
    <property type="match status" value="1"/>
</dbReference>
<organism evidence="3 4">
    <name type="scientific">Catenulispora pinistramenti</name>
    <dbReference type="NCBI Taxonomy" id="2705254"/>
    <lineage>
        <taxon>Bacteria</taxon>
        <taxon>Bacillati</taxon>
        <taxon>Actinomycetota</taxon>
        <taxon>Actinomycetes</taxon>
        <taxon>Catenulisporales</taxon>
        <taxon>Catenulisporaceae</taxon>
        <taxon>Catenulispora</taxon>
    </lineage>
</organism>
<comment type="caution">
    <text evidence="3">The sequence shown here is derived from an EMBL/GenBank/DDBJ whole genome shotgun (WGS) entry which is preliminary data.</text>
</comment>
<dbReference type="InterPro" id="IPR009197">
    <property type="entry name" value="MlrC"/>
</dbReference>
<evidence type="ECO:0000313" key="3">
    <source>
        <dbReference type="EMBL" id="MBS2548010.1"/>
    </source>
</evidence>
<accession>A0ABS5KPP1</accession>
<feature type="domain" description="Microcystin LR degradation protein MlrC N-terminal" evidence="2">
    <location>
        <begin position="2"/>
        <end position="279"/>
    </location>
</feature>